<sequence>MPKESYFKRSKAHYTGRVFIILAAMKITKLTLYRVPPRWMFLKIETDEGITGWGEPVIEGRARTVEAAVNELSEYLVGQDPLRINDLWQVMYRGGFYRGGAILMSAIAGIDQALWDIKGKALGVPVYQLLGGLVRDRMKMYSWVGGDRPADVIDGINTLREIGINTFKMNGTEELGIIDTAAAVDAAVSRVAQIRDTFGNAIEFGIDFHGRVAAPMAKVLLRELEPYRPLFVEEPVLAEQAEYYPRLADSTAIPLAAGERMYSRFEFKHVFQRGGIAIVQPDLSHAGGITECVKIAAMAEAYDVALAPHCPLGPVALAACLQVDFVSHNAVLQEQSMGIHYNRGAELLDYVVNKEDFQIIDGYFAPLPKPGLGVVVDEERIVAASMNVTDWRNPLWRHPDGSVAEW</sequence>
<evidence type="ECO:0000313" key="6">
    <source>
        <dbReference type="EMBL" id="GGC09565.1"/>
    </source>
</evidence>
<keyword evidence="3 4" id="KW-0456">Lyase</keyword>
<dbReference type="SFLD" id="SFLDS00001">
    <property type="entry name" value="Enolase"/>
    <property type="match status" value="1"/>
</dbReference>
<comment type="catalytic activity">
    <reaction evidence="4">
        <text>D-galactonate = 2-dehydro-3-deoxy-D-galactonate + H2O</text>
        <dbReference type="Rhea" id="RHEA:18649"/>
        <dbReference type="ChEBI" id="CHEBI:12931"/>
        <dbReference type="ChEBI" id="CHEBI:15377"/>
        <dbReference type="ChEBI" id="CHEBI:57989"/>
        <dbReference type="EC" id="4.2.1.6"/>
    </reaction>
</comment>
<evidence type="ECO:0000256" key="2">
    <source>
        <dbReference type="ARBA" id="ARBA00022842"/>
    </source>
</evidence>
<dbReference type="InterPro" id="IPR013341">
    <property type="entry name" value="Mandelate_racemase_N_dom"/>
</dbReference>
<comment type="cofactor">
    <cofactor evidence="4">
        <name>Mg(2+)</name>
        <dbReference type="ChEBI" id="CHEBI:18420"/>
    </cofactor>
    <text evidence="4">Binds 1 Mg(2+) ion per subunit.</text>
</comment>
<comment type="function">
    <text evidence="4">Catalyzes the dehydration of D-galactonate to 2-keto-3-deoxy-D-galactonate.</text>
</comment>
<protein>
    <recommendedName>
        <fullName evidence="4">D-galactonate dehydratase</fullName>
        <shortName evidence="4">GalD</shortName>
        <ecNumber evidence="4">4.2.1.6</ecNumber>
    </recommendedName>
</protein>
<dbReference type="Pfam" id="PF13378">
    <property type="entry name" value="MR_MLE_C"/>
    <property type="match status" value="1"/>
</dbReference>
<dbReference type="HAMAP" id="MF_01289">
    <property type="entry name" value="Galacton_dehydrat"/>
    <property type="match status" value="1"/>
</dbReference>
<dbReference type="Gene3D" id="3.30.390.10">
    <property type="entry name" value="Enolase-like, N-terminal domain"/>
    <property type="match status" value="1"/>
</dbReference>
<dbReference type="PROSITE" id="PS00908">
    <property type="entry name" value="MR_MLE_1"/>
    <property type="match status" value="1"/>
</dbReference>
<dbReference type="SUPFAM" id="SSF54826">
    <property type="entry name" value="Enolase N-terminal domain-like"/>
    <property type="match status" value="1"/>
</dbReference>
<dbReference type="SMART" id="SM00922">
    <property type="entry name" value="MR_MLE"/>
    <property type="match status" value="1"/>
</dbReference>
<dbReference type="InterPro" id="IPR029065">
    <property type="entry name" value="Enolase_C-like"/>
</dbReference>
<dbReference type="EMBL" id="BMKG01000014">
    <property type="protein sequence ID" value="GGC09565.1"/>
    <property type="molecule type" value="Genomic_DNA"/>
</dbReference>
<keyword evidence="7" id="KW-1185">Reference proteome</keyword>
<dbReference type="EC" id="4.2.1.6" evidence="4"/>
<dbReference type="InterPro" id="IPR036849">
    <property type="entry name" value="Enolase-like_C_sf"/>
</dbReference>
<comment type="similarity">
    <text evidence="4">Belongs to the mandelate racemase/muconate lactonizing enzyme family. GalD subfamily.</text>
</comment>
<feature type="binding site" evidence="4">
    <location>
        <position position="233"/>
    </location>
    <ligand>
        <name>Mg(2+)</name>
        <dbReference type="ChEBI" id="CHEBI:18420"/>
    </ligand>
</feature>
<keyword evidence="2 4" id="KW-0460">Magnesium</keyword>
<reference evidence="7" key="1">
    <citation type="journal article" date="2019" name="Int. J. Syst. Evol. Microbiol.">
        <title>The Global Catalogue of Microorganisms (GCM) 10K type strain sequencing project: providing services to taxonomists for standard genome sequencing and annotation.</title>
        <authorList>
            <consortium name="The Broad Institute Genomics Platform"/>
            <consortium name="The Broad Institute Genome Sequencing Center for Infectious Disease"/>
            <person name="Wu L."/>
            <person name="Ma J."/>
        </authorList>
    </citation>
    <scope>NUCLEOTIDE SEQUENCE [LARGE SCALE GENOMIC DNA]</scope>
    <source>
        <strain evidence="7">CGMCC 1.15931</strain>
    </source>
</reference>
<comment type="pathway">
    <text evidence="4">Carbohydrate acid metabolism; D-galactonate degradation; D-glyceraldehyde 3-phosphate and pyruvate from D-galactonate: step 1/3.</text>
</comment>
<dbReference type="NCBIfam" id="NF010624">
    <property type="entry name" value="PRK14017.1"/>
    <property type="match status" value="1"/>
</dbReference>
<feature type="active site" description="Proton donor/acceptor" evidence="4">
    <location>
        <position position="209"/>
    </location>
</feature>
<dbReference type="CDD" id="cd03325">
    <property type="entry name" value="D-galactonate_dehydratase"/>
    <property type="match status" value="1"/>
</dbReference>
<dbReference type="SFLD" id="SFLDF00003">
    <property type="entry name" value="D-galactonate_dehydratase"/>
    <property type="match status" value="1"/>
</dbReference>
<name>A0ABQ1KYI9_9BURK</name>
<dbReference type="Gene3D" id="3.20.20.120">
    <property type="entry name" value="Enolase-like C-terminal domain"/>
    <property type="match status" value="1"/>
</dbReference>
<feature type="active site" description="Proton donor/acceptor" evidence="4">
    <location>
        <position position="309"/>
    </location>
</feature>
<comment type="miscellaneous">
    <text evidence="4">Reaction proceeds via an anti dehydration.</text>
</comment>
<organism evidence="6 7">
    <name type="scientific">Pseudoduganella buxea</name>
    <dbReference type="NCBI Taxonomy" id="1949069"/>
    <lineage>
        <taxon>Bacteria</taxon>
        <taxon>Pseudomonadati</taxon>
        <taxon>Pseudomonadota</taxon>
        <taxon>Betaproteobacteria</taxon>
        <taxon>Burkholderiales</taxon>
        <taxon>Oxalobacteraceae</taxon>
        <taxon>Telluria group</taxon>
        <taxon>Pseudoduganella</taxon>
    </lineage>
</organism>
<feature type="binding site" evidence="4">
    <location>
        <position position="259"/>
    </location>
    <ligand>
        <name>Mg(2+)</name>
        <dbReference type="ChEBI" id="CHEBI:18420"/>
    </ligand>
</feature>
<evidence type="ECO:0000259" key="5">
    <source>
        <dbReference type="SMART" id="SM00922"/>
    </source>
</evidence>
<dbReference type="InterPro" id="IPR013342">
    <property type="entry name" value="Mandelate_racemase_C"/>
</dbReference>
<gene>
    <name evidence="4 6" type="primary">dgoD</name>
    <name evidence="6" type="ORF">GCM10011572_33840</name>
</gene>
<accession>A0ABQ1KYI9</accession>
<dbReference type="SUPFAM" id="SSF51604">
    <property type="entry name" value="Enolase C-terminal domain-like"/>
    <property type="match status" value="1"/>
</dbReference>
<proteinExistence type="inferred from homology"/>
<dbReference type="InterPro" id="IPR023592">
    <property type="entry name" value="Galactonate_deHydtase"/>
</dbReference>
<dbReference type="InterPro" id="IPR018110">
    <property type="entry name" value="Mandel_Rmase/mucon_lact_enz_CS"/>
</dbReference>
<evidence type="ECO:0000313" key="7">
    <source>
        <dbReference type="Proteomes" id="UP000622638"/>
    </source>
</evidence>
<dbReference type="PANTHER" id="PTHR48080">
    <property type="entry name" value="D-GALACTONATE DEHYDRATASE-RELATED"/>
    <property type="match status" value="1"/>
</dbReference>
<feature type="binding site" evidence="4">
    <location>
        <position position="207"/>
    </location>
    <ligand>
        <name>Mg(2+)</name>
        <dbReference type="ChEBI" id="CHEBI:18420"/>
    </ligand>
</feature>
<dbReference type="Proteomes" id="UP000622638">
    <property type="component" value="Unassembled WGS sequence"/>
</dbReference>
<feature type="site" description="Transition state stabilizer" evidence="4">
    <location>
        <position position="334"/>
    </location>
</feature>
<keyword evidence="1 4" id="KW-0479">Metal-binding</keyword>
<evidence type="ECO:0000256" key="3">
    <source>
        <dbReference type="ARBA" id="ARBA00023239"/>
    </source>
</evidence>
<evidence type="ECO:0000256" key="4">
    <source>
        <dbReference type="HAMAP-Rule" id="MF_01289"/>
    </source>
</evidence>
<comment type="caution">
    <text evidence="6">The sequence shown here is derived from an EMBL/GenBank/DDBJ whole genome shotgun (WGS) entry which is preliminary data.</text>
</comment>
<dbReference type="InterPro" id="IPR029017">
    <property type="entry name" value="Enolase-like_N"/>
</dbReference>
<dbReference type="InterPro" id="IPR034593">
    <property type="entry name" value="DgoD-like"/>
</dbReference>
<dbReference type="PROSITE" id="PS00909">
    <property type="entry name" value="MR_MLE_2"/>
    <property type="match status" value="1"/>
</dbReference>
<feature type="site" description="Increases basicity of active site His" evidence="4">
    <location>
        <position position="282"/>
    </location>
</feature>
<evidence type="ECO:0000256" key="1">
    <source>
        <dbReference type="ARBA" id="ARBA00022723"/>
    </source>
</evidence>
<feature type="domain" description="Mandelate racemase/muconate lactonizing enzyme C-terminal" evidence="5">
    <location>
        <begin position="149"/>
        <end position="254"/>
    </location>
</feature>
<dbReference type="Pfam" id="PF02746">
    <property type="entry name" value="MR_MLE_N"/>
    <property type="match status" value="1"/>
</dbReference>
<dbReference type="PANTHER" id="PTHR48080:SF2">
    <property type="entry name" value="D-GALACTONATE DEHYDRATASE"/>
    <property type="match status" value="1"/>
</dbReference>
<dbReference type="SFLD" id="SFLDG00179">
    <property type="entry name" value="mandelate_racemase"/>
    <property type="match status" value="1"/>
</dbReference>